<dbReference type="EMBL" id="JFYZ01000027">
    <property type="protein sequence ID" value="EZP79347.1"/>
    <property type="molecule type" value="Genomic_DNA"/>
</dbReference>
<evidence type="ECO:0000256" key="1">
    <source>
        <dbReference type="SAM" id="MobiDB-lite"/>
    </source>
</evidence>
<dbReference type="RefSeq" id="WP_202902876.1">
    <property type="nucleotide sequence ID" value="NZ_JFYZ01000027.1"/>
</dbReference>
<dbReference type="Proteomes" id="UP000024329">
    <property type="component" value="Unassembled WGS sequence"/>
</dbReference>
<dbReference type="PATRIC" id="fig|158500.4.peg.4177"/>
<organism evidence="2 3">
    <name type="scientific">Novosphingobium resinovorum</name>
    <dbReference type="NCBI Taxonomy" id="158500"/>
    <lineage>
        <taxon>Bacteria</taxon>
        <taxon>Pseudomonadati</taxon>
        <taxon>Pseudomonadota</taxon>
        <taxon>Alphaproteobacteria</taxon>
        <taxon>Sphingomonadales</taxon>
        <taxon>Sphingomonadaceae</taxon>
        <taxon>Novosphingobium</taxon>
    </lineage>
</organism>
<evidence type="ECO:0000313" key="2">
    <source>
        <dbReference type="EMBL" id="EZP79347.1"/>
    </source>
</evidence>
<feature type="region of interest" description="Disordered" evidence="1">
    <location>
        <begin position="73"/>
        <end position="122"/>
    </location>
</feature>
<reference evidence="2 3" key="1">
    <citation type="submission" date="2014-03" db="EMBL/GenBank/DDBJ databases">
        <title>Whole genome sequence of Novosphingobium resinovorum KF1.</title>
        <authorList>
            <person name="Gan H.M."/>
            <person name="Gan H.Y."/>
            <person name="Chew T.H."/>
            <person name="Savka M.A."/>
        </authorList>
    </citation>
    <scope>NUCLEOTIDE SEQUENCE [LARGE SCALE GENOMIC DNA]</scope>
    <source>
        <strain evidence="2 3">KF1</strain>
    </source>
</reference>
<evidence type="ECO:0000313" key="3">
    <source>
        <dbReference type="Proteomes" id="UP000024329"/>
    </source>
</evidence>
<comment type="caution">
    <text evidence="2">The sequence shown here is derived from an EMBL/GenBank/DDBJ whole genome shotgun (WGS) entry which is preliminary data.</text>
</comment>
<accession>A0A031JSL8</accession>
<gene>
    <name evidence="2" type="ORF">BV97_04110</name>
</gene>
<proteinExistence type="predicted"/>
<sequence length="122" mass="12701">MPRMTDRERLAKIEADQRTLAGEAETVRLSVRASYAALVSDLPVERLSEREFRDVLAHAVRVGGAEAITAMKAISRDEGSPAPSSVRPAASRKPVPTAGATTARTGAGAVDNTAHAPGDAPA</sequence>
<protein>
    <submittedName>
        <fullName evidence="2">Uncharacterized protein</fullName>
    </submittedName>
</protein>
<feature type="compositionally biased region" description="Low complexity" evidence="1">
    <location>
        <begin position="80"/>
        <end position="109"/>
    </location>
</feature>
<dbReference type="AlphaFoldDB" id="A0A031JSL8"/>
<dbReference type="eggNOG" id="ENOG5031BIV">
    <property type="taxonomic scope" value="Bacteria"/>
</dbReference>
<name>A0A031JSL8_9SPHN</name>